<name>A0A239IAP9_9PSED</name>
<evidence type="ECO:0000256" key="2">
    <source>
        <dbReference type="ARBA" id="ARBA00009854"/>
    </source>
</evidence>
<dbReference type="InterPro" id="IPR050144">
    <property type="entry name" value="AAE_transporter"/>
</dbReference>
<keyword evidence="3" id="KW-0813">Transport</keyword>
<keyword evidence="6 8" id="KW-1133">Transmembrane helix</keyword>
<feature type="domain" description="RCK C-terminal" evidence="9">
    <location>
        <begin position="204"/>
        <end position="288"/>
    </location>
</feature>
<dbReference type="Proteomes" id="UP000242915">
    <property type="component" value="Unassembled WGS sequence"/>
</dbReference>
<evidence type="ECO:0000313" key="11">
    <source>
        <dbReference type="Proteomes" id="UP000242915"/>
    </source>
</evidence>
<evidence type="ECO:0000256" key="7">
    <source>
        <dbReference type="ARBA" id="ARBA00023136"/>
    </source>
</evidence>
<keyword evidence="5 8" id="KW-0812">Transmembrane</keyword>
<feature type="transmembrane region" description="Helical" evidence="8">
    <location>
        <begin position="411"/>
        <end position="430"/>
    </location>
</feature>
<dbReference type="GO" id="GO:0006813">
    <property type="term" value="P:potassium ion transport"/>
    <property type="evidence" value="ECO:0007669"/>
    <property type="project" value="InterPro"/>
</dbReference>
<proteinExistence type="inferred from homology"/>
<feature type="transmembrane region" description="Helical" evidence="8">
    <location>
        <begin position="534"/>
        <end position="560"/>
    </location>
</feature>
<feature type="transmembrane region" description="Helical" evidence="8">
    <location>
        <begin position="36"/>
        <end position="53"/>
    </location>
</feature>
<dbReference type="EMBL" id="FZOG01000006">
    <property type="protein sequence ID" value="SNS90482.1"/>
    <property type="molecule type" value="Genomic_DNA"/>
</dbReference>
<dbReference type="RefSeq" id="WP_089360878.1">
    <property type="nucleotide sequence ID" value="NZ_FZOG01000006.1"/>
</dbReference>
<feature type="transmembrane region" description="Helical" evidence="8">
    <location>
        <begin position="474"/>
        <end position="491"/>
    </location>
</feature>
<dbReference type="NCBIfam" id="TIGR01625">
    <property type="entry name" value="YidE_YbjL_dupl"/>
    <property type="match status" value="1"/>
</dbReference>
<gene>
    <name evidence="10" type="ORF">SAMN05216255_3792</name>
</gene>
<feature type="transmembrane region" description="Helical" evidence="8">
    <location>
        <begin position="498"/>
        <end position="514"/>
    </location>
</feature>
<dbReference type="AlphaFoldDB" id="A0A239IAP9"/>
<dbReference type="GO" id="GO:0008324">
    <property type="term" value="F:monoatomic cation transmembrane transporter activity"/>
    <property type="evidence" value="ECO:0007669"/>
    <property type="project" value="InterPro"/>
</dbReference>
<evidence type="ECO:0000256" key="5">
    <source>
        <dbReference type="ARBA" id="ARBA00022692"/>
    </source>
</evidence>
<dbReference type="Pfam" id="PF06826">
    <property type="entry name" value="Asp-Al_Ex"/>
    <property type="match status" value="2"/>
</dbReference>
<evidence type="ECO:0000256" key="1">
    <source>
        <dbReference type="ARBA" id="ARBA00004651"/>
    </source>
</evidence>
<evidence type="ECO:0000256" key="4">
    <source>
        <dbReference type="ARBA" id="ARBA00022475"/>
    </source>
</evidence>
<evidence type="ECO:0000313" key="10">
    <source>
        <dbReference type="EMBL" id="SNS90482.1"/>
    </source>
</evidence>
<evidence type="ECO:0000259" key="9">
    <source>
        <dbReference type="PROSITE" id="PS51202"/>
    </source>
</evidence>
<comment type="similarity">
    <text evidence="2">Belongs to the AAE transporter (TC 2.A.81) family.</text>
</comment>
<dbReference type="InterPro" id="IPR036721">
    <property type="entry name" value="RCK_C_sf"/>
</dbReference>
<feature type="transmembrane region" description="Helical" evidence="8">
    <location>
        <begin position="385"/>
        <end position="405"/>
    </location>
</feature>
<feature type="transmembrane region" description="Helical" evidence="8">
    <location>
        <begin position="59"/>
        <end position="77"/>
    </location>
</feature>
<dbReference type="InterPro" id="IPR006512">
    <property type="entry name" value="YidE_YbjL"/>
</dbReference>
<evidence type="ECO:0000256" key="6">
    <source>
        <dbReference type="ARBA" id="ARBA00022989"/>
    </source>
</evidence>
<dbReference type="InterPro" id="IPR006037">
    <property type="entry name" value="RCK_C"/>
</dbReference>
<sequence length="561" mass="59146">MDVLIQWLGEHPEVMLFFSLALGVGLGRIQLFGFSLGNAAGVLLVSAVLSSLLGGDDGFALSGQIKTLAFSLFVFAVGYRGGPEFFASLGLGTLKQAVVTLVIAATGLSTAMLLSWYFQLDIGTTLGLAAGGMTQTAMLGTGYGALASLPISHDELMLMEGNAAVAYALTYILGTVGVVLFCSQIGPRLLGVDLAEDARRYEAQHIEDDTIGLNLRPVERRVYKVRRLAGRTIAEFEAMLPGRASCERIKRGNAWIETVGRVVLQRGDLLLMVGRREDLIQARRLVGREVQEPELLGATIETIELVFSNHQYHNLPVHEIALRAGEMARGVFLERVTRSGRELPMHQDLVLLNGDVLVLSGLPEDIARIQQMIGPIVSRDERTDLVWLGLGLGVGTVFGLAAVTIGGVAVTLGSGGGALVAGLVIGWWNARSPRNAAMPAPAGRVLWDLGLALFCAVVGLSAGPQAYAALQSQGLLVLGCGALVTFIPLLVGLFFGRFVLAIPTVILVGSLAGSQTQDAAMIAASDAAGSTLPVLGFTVPYAIANVLLTALGPLVVILLYS</sequence>
<comment type="subcellular location">
    <subcellularLocation>
        <location evidence="1">Cell membrane</location>
        <topology evidence="1">Multi-pass membrane protein</topology>
    </subcellularLocation>
</comment>
<dbReference type="SUPFAM" id="SSF116726">
    <property type="entry name" value="TrkA C-terminal domain-like"/>
    <property type="match status" value="2"/>
</dbReference>
<organism evidence="10 11">
    <name type="scientific">Pseudomonas segetis</name>
    <dbReference type="NCBI Taxonomy" id="298908"/>
    <lineage>
        <taxon>Bacteria</taxon>
        <taxon>Pseudomonadati</taxon>
        <taxon>Pseudomonadota</taxon>
        <taxon>Gammaproteobacteria</taxon>
        <taxon>Pseudomonadales</taxon>
        <taxon>Pseudomonadaceae</taxon>
        <taxon>Pseudomonas</taxon>
    </lineage>
</organism>
<reference evidence="11" key="1">
    <citation type="submission" date="2017-06" db="EMBL/GenBank/DDBJ databases">
        <authorList>
            <person name="Varghese N."/>
            <person name="Submissions S."/>
        </authorList>
    </citation>
    <scope>NUCLEOTIDE SEQUENCE [LARGE SCALE GENOMIC DNA]</scope>
    <source>
        <strain evidence="11">CIP 108523</strain>
    </source>
</reference>
<dbReference type="Gene3D" id="3.30.70.1450">
    <property type="entry name" value="Regulator of K+ conductance, C-terminal domain"/>
    <property type="match status" value="1"/>
</dbReference>
<dbReference type="PROSITE" id="PS51202">
    <property type="entry name" value="RCK_C"/>
    <property type="match status" value="2"/>
</dbReference>
<keyword evidence="4" id="KW-1003">Cell membrane</keyword>
<keyword evidence="11" id="KW-1185">Reference proteome</keyword>
<protein>
    <submittedName>
        <fullName evidence="10">Aspartate-alanine antiporter</fullName>
    </submittedName>
</protein>
<keyword evidence="7 8" id="KW-0472">Membrane</keyword>
<feature type="transmembrane region" description="Helical" evidence="8">
    <location>
        <begin position="98"/>
        <end position="118"/>
    </location>
</feature>
<feature type="transmembrane region" description="Helical" evidence="8">
    <location>
        <begin position="164"/>
        <end position="182"/>
    </location>
</feature>
<dbReference type="PANTHER" id="PTHR30445">
    <property type="entry name" value="K(+)_H(+) ANTIPORTER SUBUNIT KHTT"/>
    <property type="match status" value="1"/>
</dbReference>
<feature type="transmembrane region" description="Helical" evidence="8">
    <location>
        <begin position="442"/>
        <end position="462"/>
    </location>
</feature>
<evidence type="ECO:0000256" key="8">
    <source>
        <dbReference type="SAM" id="Phobius"/>
    </source>
</evidence>
<accession>A0A239IAP9</accession>
<evidence type="ECO:0000256" key="3">
    <source>
        <dbReference type="ARBA" id="ARBA00022448"/>
    </source>
</evidence>
<dbReference type="PANTHER" id="PTHR30445:SF9">
    <property type="match status" value="1"/>
</dbReference>
<dbReference type="GO" id="GO:0005886">
    <property type="term" value="C:plasma membrane"/>
    <property type="evidence" value="ECO:0007669"/>
    <property type="project" value="UniProtKB-SubCell"/>
</dbReference>
<feature type="domain" description="RCK C-terminal" evidence="9">
    <location>
        <begin position="290"/>
        <end position="375"/>
    </location>
</feature>